<proteinExistence type="predicted"/>
<dbReference type="HOGENOM" id="CLU_074396_0_0_1"/>
<gene>
    <name evidence="2" type="ORF">Moror_17769</name>
</gene>
<keyword evidence="3" id="KW-1185">Reference proteome</keyword>
<feature type="compositionally biased region" description="Acidic residues" evidence="1">
    <location>
        <begin position="50"/>
        <end position="64"/>
    </location>
</feature>
<comment type="caution">
    <text evidence="2">The sequence shown here is derived from an EMBL/GenBank/DDBJ whole genome shotgun (WGS) entry which is preliminary data.</text>
</comment>
<dbReference type="KEGG" id="mrr:Moror_17769"/>
<feature type="compositionally biased region" description="Low complexity" evidence="1">
    <location>
        <begin position="169"/>
        <end position="182"/>
    </location>
</feature>
<dbReference type="AlphaFoldDB" id="V2XDR7"/>
<evidence type="ECO:0000313" key="3">
    <source>
        <dbReference type="Proteomes" id="UP000017559"/>
    </source>
</evidence>
<protein>
    <submittedName>
        <fullName evidence="2">Uncharacterized protein</fullName>
    </submittedName>
</protein>
<feature type="compositionally biased region" description="Polar residues" evidence="1">
    <location>
        <begin position="183"/>
        <end position="192"/>
    </location>
</feature>
<sequence length="292" mass="32486">MGKRKLVPAALHAELTQYSSLLRALRTSNTLDVTTQLTQHQENLKGKDENSDDLDEDEELDNWCDEASLTHDAGPSDLQPWVPSSPLSRPPSPGQRKSLKRKRDNWTRWPLLLNDVPVPEWGFEDEVAHIASFLENHIQKQGFEPHMHSQSLSHSEPLFTLGPRLAEEPTTPSSFVPFTTNTQTDADTSSHNVPGGHGLNDIDSDPESPPAPDPPHFLSSLTLTANHVLHSTLAVLAFLTPPRPPSMQNRLEPVGWETVLQAFALASLNSPGNIHDLEATRRYFDLDFLSRS</sequence>
<name>V2XDR7_MONRO</name>
<dbReference type="OrthoDB" id="3260379at2759"/>
<accession>V2XDR7</accession>
<dbReference type="EMBL" id="AWSO01000027">
    <property type="protein sequence ID" value="ESK97338.1"/>
    <property type="molecule type" value="Genomic_DNA"/>
</dbReference>
<organism evidence="2 3">
    <name type="scientific">Moniliophthora roreri (strain MCA 2997)</name>
    <name type="common">Cocoa frosty pod rot fungus</name>
    <name type="synonym">Crinipellis roreri</name>
    <dbReference type="NCBI Taxonomy" id="1381753"/>
    <lineage>
        <taxon>Eukaryota</taxon>
        <taxon>Fungi</taxon>
        <taxon>Dikarya</taxon>
        <taxon>Basidiomycota</taxon>
        <taxon>Agaricomycotina</taxon>
        <taxon>Agaricomycetes</taxon>
        <taxon>Agaricomycetidae</taxon>
        <taxon>Agaricales</taxon>
        <taxon>Marasmiineae</taxon>
        <taxon>Marasmiaceae</taxon>
        <taxon>Moniliophthora</taxon>
    </lineage>
</organism>
<evidence type="ECO:0000313" key="2">
    <source>
        <dbReference type="EMBL" id="ESK97338.1"/>
    </source>
</evidence>
<evidence type="ECO:0000256" key="1">
    <source>
        <dbReference type="SAM" id="MobiDB-lite"/>
    </source>
</evidence>
<feature type="region of interest" description="Disordered" evidence="1">
    <location>
        <begin position="163"/>
        <end position="218"/>
    </location>
</feature>
<dbReference type="Proteomes" id="UP000017559">
    <property type="component" value="Unassembled WGS sequence"/>
</dbReference>
<feature type="region of interest" description="Disordered" evidence="1">
    <location>
        <begin position="36"/>
        <end position="101"/>
    </location>
</feature>
<reference evidence="2 3" key="1">
    <citation type="journal article" date="2014" name="BMC Genomics">
        <title>Genome and secretome analysis of the hemibiotrophic fungal pathogen, Moniliophthora roreri, which causes frosty pod rot disease of cacao: mechanisms of the biotrophic and necrotrophic phases.</title>
        <authorList>
            <person name="Meinhardt L.W."/>
            <person name="Costa G.G.L."/>
            <person name="Thomazella D.P.T."/>
            <person name="Teixeira P.J.P.L."/>
            <person name="Carazzolle M.F."/>
            <person name="Schuster S.C."/>
            <person name="Carlson J.E."/>
            <person name="Guiltinan M.J."/>
            <person name="Mieczkowski P."/>
            <person name="Farmer A."/>
            <person name="Ramaraj T."/>
            <person name="Crozier J."/>
            <person name="Davis R.E."/>
            <person name="Shao J."/>
            <person name="Melnick R.L."/>
            <person name="Pereira G.A.G."/>
            <person name="Bailey B.A."/>
        </authorList>
    </citation>
    <scope>NUCLEOTIDE SEQUENCE [LARGE SCALE GENOMIC DNA]</scope>
    <source>
        <strain evidence="2 3">MCA 2997</strain>
    </source>
</reference>